<evidence type="ECO:0000313" key="1">
    <source>
        <dbReference type="EMBL" id="MDQ1033409.1"/>
    </source>
</evidence>
<name>A0ABU0TC88_9ACTN</name>
<keyword evidence="2" id="KW-1185">Reference proteome</keyword>
<reference evidence="1 2" key="1">
    <citation type="submission" date="2023-07" db="EMBL/GenBank/DDBJ databases">
        <title>Comparative genomics of wheat-associated soil bacteria to identify genetic determinants of phenazine resistance.</title>
        <authorList>
            <person name="Mouncey N."/>
        </authorList>
    </citation>
    <scope>NUCLEOTIDE SEQUENCE [LARGE SCALE GENOMIC DNA]</scope>
    <source>
        <strain evidence="1 2">V2I4</strain>
    </source>
</reference>
<dbReference type="EMBL" id="JAUSZI010000002">
    <property type="protein sequence ID" value="MDQ1033409.1"/>
    <property type="molecule type" value="Genomic_DNA"/>
</dbReference>
<comment type="caution">
    <text evidence="1">The sequence shown here is derived from an EMBL/GenBank/DDBJ whole genome shotgun (WGS) entry which is preliminary data.</text>
</comment>
<protein>
    <submittedName>
        <fullName evidence="1">Uncharacterized protein</fullName>
    </submittedName>
</protein>
<dbReference type="RefSeq" id="WP_307530658.1">
    <property type="nucleotide sequence ID" value="NZ_JAUSZI010000002.1"/>
</dbReference>
<accession>A0ABU0TC88</accession>
<sequence length="61" mass="6342">MQVGAFIAAPVLGIVLVFRPEVYELSAAAFLALLAATRRSLAPALPAASHRLTARWPSPGG</sequence>
<evidence type="ECO:0000313" key="2">
    <source>
        <dbReference type="Proteomes" id="UP001230328"/>
    </source>
</evidence>
<dbReference type="Proteomes" id="UP001230328">
    <property type="component" value="Unassembled WGS sequence"/>
</dbReference>
<gene>
    <name evidence="1" type="ORF">QF035_010991</name>
</gene>
<organism evidence="1 2">
    <name type="scientific">Streptomyces umbrinus</name>
    <dbReference type="NCBI Taxonomy" id="67370"/>
    <lineage>
        <taxon>Bacteria</taxon>
        <taxon>Bacillati</taxon>
        <taxon>Actinomycetota</taxon>
        <taxon>Actinomycetes</taxon>
        <taxon>Kitasatosporales</taxon>
        <taxon>Streptomycetaceae</taxon>
        <taxon>Streptomyces</taxon>
        <taxon>Streptomyces phaeochromogenes group</taxon>
    </lineage>
</organism>
<proteinExistence type="predicted"/>